<dbReference type="PANTHER" id="PTHR37042:SF4">
    <property type="entry name" value="OUTER MEMBRANE PROTEIN RV1973"/>
    <property type="match status" value="1"/>
</dbReference>
<comment type="caution">
    <text evidence="3">The sequence shown here is derived from an EMBL/GenBank/DDBJ whole genome shotgun (WGS) entry which is preliminary data.</text>
</comment>
<dbReference type="AlphaFoldDB" id="A0A1J7BBL3"/>
<gene>
    <name evidence="3" type="ORF">BIV57_18395</name>
</gene>
<evidence type="ECO:0000313" key="3">
    <source>
        <dbReference type="EMBL" id="OIV36043.1"/>
    </source>
</evidence>
<protein>
    <recommendedName>
        <fullName evidence="5">Mce-associated membrane protein</fullName>
    </recommendedName>
</protein>
<proteinExistence type="predicted"/>
<dbReference type="PANTHER" id="PTHR37042">
    <property type="entry name" value="OUTER MEMBRANE PROTEIN RV1973"/>
    <property type="match status" value="1"/>
</dbReference>
<dbReference type="Proteomes" id="UP000243342">
    <property type="component" value="Unassembled WGS sequence"/>
</dbReference>
<reference evidence="3 4" key="1">
    <citation type="submission" date="2016-10" db="EMBL/GenBank/DDBJ databases">
        <title>Genome sequence of Streptomyces gilvigriseus MUSC 26.</title>
        <authorList>
            <person name="Lee L.-H."/>
            <person name="Ser H.-L."/>
        </authorList>
    </citation>
    <scope>NUCLEOTIDE SEQUENCE [LARGE SCALE GENOMIC DNA]</scope>
    <source>
        <strain evidence="3 4">MUSC 26</strain>
    </source>
</reference>
<comment type="subcellular location">
    <subcellularLocation>
        <location evidence="1">Membrane</location>
    </subcellularLocation>
</comment>
<dbReference type="STRING" id="1428644.BIV57_18395"/>
<name>A0A1J7BBL3_9ACTN</name>
<dbReference type="EMBL" id="MLCF01000118">
    <property type="protein sequence ID" value="OIV36043.1"/>
    <property type="molecule type" value="Genomic_DNA"/>
</dbReference>
<keyword evidence="4" id="KW-1185">Reference proteome</keyword>
<evidence type="ECO:0008006" key="5">
    <source>
        <dbReference type="Google" id="ProtNLM"/>
    </source>
</evidence>
<organism evidence="3 4">
    <name type="scientific">Mangrovactinospora gilvigrisea</name>
    <dbReference type="NCBI Taxonomy" id="1428644"/>
    <lineage>
        <taxon>Bacteria</taxon>
        <taxon>Bacillati</taxon>
        <taxon>Actinomycetota</taxon>
        <taxon>Actinomycetes</taxon>
        <taxon>Kitasatosporales</taxon>
        <taxon>Streptomycetaceae</taxon>
        <taxon>Mangrovactinospora</taxon>
    </lineage>
</organism>
<dbReference type="GO" id="GO:0016020">
    <property type="term" value="C:membrane"/>
    <property type="evidence" value="ECO:0007669"/>
    <property type="project" value="UniProtKB-SubCell"/>
</dbReference>
<evidence type="ECO:0000256" key="2">
    <source>
        <dbReference type="ARBA" id="ARBA00023136"/>
    </source>
</evidence>
<evidence type="ECO:0000256" key="1">
    <source>
        <dbReference type="ARBA" id="ARBA00004370"/>
    </source>
</evidence>
<sequence>MLAFSGWALVAARDLDSSAAAGNRALTDKAGTAAATGDISNTLNTVFSYGPKSLDATQQAARQLLTGTAARQYQQLFAQVRSRDSAQQLTLSTQTVRAGVVTLHGGTARLLVFLDQTSSRADGKKATAAAQLSVDARLSHGQWIITALTAR</sequence>
<accession>A0A1J7BBL3</accession>
<keyword evidence="2" id="KW-0472">Membrane</keyword>
<dbReference type="OrthoDB" id="4210236at2"/>
<evidence type="ECO:0000313" key="4">
    <source>
        <dbReference type="Proteomes" id="UP000243342"/>
    </source>
</evidence>